<dbReference type="InterPro" id="IPR010266">
    <property type="entry name" value="NnrS"/>
</dbReference>
<gene>
    <name evidence="2" type="ORF">NX782_10735</name>
</gene>
<dbReference type="Pfam" id="PF05940">
    <property type="entry name" value="NnrS"/>
    <property type="match status" value="1"/>
</dbReference>
<evidence type="ECO:0000256" key="1">
    <source>
        <dbReference type="SAM" id="Phobius"/>
    </source>
</evidence>
<dbReference type="Proteomes" id="UP001205560">
    <property type="component" value="Unassembled WGS sequence"/>
</dbReference>
<dbReference type="EMBL" id="JANUGX010000010">
    <property type="protein sequence ID" value="MCS0589681.1"/>
    <property type="molecule type" value="Genomic_DNA"/>
</dbReference>
<keyword evidence="1" id="KW-0812">Transmembrane</keyword>
<feature type="transmembrane region" description="Helical" evidence="1">
    <location>
        <begin position="147"/>
        <end position="166"/>
    </location>
</feature>
<feature type="transmembrane region" description="Helical" evidence="1">
    <location>
        <begin position="299"/>
        <end position="317"/>
    </location>
</feature>
<feature type="transmembrane region" description="Helical" evidence="1">
    <location>
        <begin position="271"/>
        <end position="292"/>
    </location>
</feature>
<evidence type="ECO:0000313" key="3">
    <source>
        <dbReference type="Proteomes" id="UP001205560"/>
    </source>
</evidence>
<reference evidence="2 3" key="1">
    <citation type="submission" date="2022-08" db="EMBL/GenBank/DDBJ databases">
        <title>Reclassification of Massilia species as members of the genera Telluria, Duganella, Pseudoduganella, Mokoshia gen. nov. and Zemynaea gen. nov. using orthogonal and non-orthogonal genome-based approaches.</title>
        <authorList>
            <person name="Bowman J.P."/>
        </authorList>
    </citation>
    <scope>NUCLEOTIDE SEQUENCE [LARGE SCALE GENOMIC DNA]</scope>
    <source>
        <strain evidence="2 3">LMG 28164</strain>
    </source>
</reference>
<keyword evidence="1" id="KW-1133">Transmembrane helix</keyword>
<protein>
    <submittedName>
        <fullName evidence="2">NnrS family protein</fullName>
    </submittedName>
</protein>
<keyword evidence="3" id="KW-1185">Reference proteome</keyword>
<feature type="transmembrane region" description="Helical" evidence="1">
    <location>
        <begin position="362"/>
        <end position="382"/>
    </location>
</feature>
<feature type="transmembrane region" description="Helical" evidence="1">
    <location>
        <begin position="66"/>
        <end position="87"/>
    </location>
</feature>
<dbReference type="RefSeq" id="WP_258845439.1">
    <property type="nucleotide sequence ID" value="NZ_JANUGX010000010.1"/>
</dbReference>
<accession>A0ABT2A666</accession>
<feature type="transmembrane region" description="Helical" evidence="1">
    <location>
        <begin position="117"/>
        <end position="135"/>
    </location>
</feature>
<comment type="caution">
    <text evidence="2">The sequence shown here is derived from an EMBL/GenBank/DDBJ whole genome shotgun (WGS) entry which is preliminary data.</text>
</comment>
<sequence length="395" mass="41927">MSLMSIEEAPRAPAPGARPALFALGFRPFYLLAAAFAAVSVPLWVAAQAGWPVPARVDMLWHMHEMVYGFAVAVIVGFLYTAGYNWTRLWTPRGWRLAAIAGVWLAGRAAMLAAPPLAAAAVDAIFLPLAALPLYRVLKQSGNRRNMFLVALLGLLALSNLLYHAATLGWLPLDPLAPVHAAIVLIVAIEAVIGGRVIPMFTANGAPGTRPVQDARVDRTALFLTVLAGAAWTAGLAAPFTAALAMAAAVAQALRLAGWKPWRTLRNPLLWILHLSYAWIPLGFLALALAQYGIVTPSAALHLLTVGSLAGLVIGMITRTALGHTGRPLKAGRAETLMYVLAQGAVLARFAAALAPAARMPWLVLATVCWSGCFLAYLAVYLPRLVAPRPDGREG</sequence>
<organism evidence="2 3">
    <name type="scientific">Massilia norwichensis</name>
    <dbReference type="NCBI Taxonomy" id="1442366"/>
    <lineage>
        <taxon>Bacteria</taxon>
        <taxon>Pseudomonadati</taxon>
        <taxon>Pseudomonadota</taxon>
        <taxon>Betaproteobacteria</taxon>
        <taxon>Burkholderiales</taxon>
        <taxon>Oxalobacteraceae</taxon>
        <taxon>Telluria group</taxon>
        <taxon>Massilia</taxon>
    </lineage>
</organism>
<feature type="transmembrane region" description="Helical" evidence="1">
    <location>
        <begin position="222"/>
        <end position="251"/>
    </location>
</feature>
<feature type="transmembrane region" description="Helical" evidence="1">
    <location>
        <begin position="178"/>
        <end position="201"/>
    </location>
</feature>
<evidence type="ECO:0000313" key="2">
    <source>
        <dbReference type="EMBL" id="MCS0589681.1"/>
    </source>
</evidence>
<name>A0ABT2A666_9BURK</name>
<proteinExistence type="predicted"/>
<keyword evidence="1" id="KW-0472">Membrane</keyword>
<feature type="transmembrane region" description="Helical" evidence="1">
    <location>
        <begin position="94"/>
        <end position="111"/>
    </location>
</feature>
<feature type="transmembrane region" description="Helical" evidence="1">
    <location>
        <begin position="337"/>
        <end position="355"/>
    </location>
</feature>
<feature type="transmembrane region" description="Helical" evidence="1">
    <location>
        <begin position="21"/>
        <end position="46"/>
    </location>
</feature>